<dbReference type="PROSITE" id="PS00409">
    <property type="entry name" value="PROKAR_NTER_METHYL"/>
    <property type="match status" value="1"/>
</dbReference>
<keyword evidence="2" id="KW-0488">Methylation</keyword>
<keyword evidence="8" id="KW-1185">Reference proteome</keyword>
<name>A0A437RKT0_9BURK</name>
<evidence type="ECO:0000256" key="4">
    <source>
        <dbReference type="ARBA" id="ARBA00022989"/>
    </source>
</evidence>
<dbReference type="NCBIfam" id="TIGR02532">
    <property type="entry name" value="IV_pilin_GFxxxE"/>
    <property type="match status" value="1"/>
</dbReference>
<evidence type="ECO:0000256" key="3">
    <source>
        <dbReference type="ARBA" id="ARBA00022692"/>
    </source>
</evidence>
<evidence type="ECO:0000256" key="6">
    <source>
        <dbReference type="SAM" id="Phobius"/>
    </source>
</evidence>
<gene>
    <name evidence="7" type="primary">gspH</name>
    <name evidence="7" type="ORF">EOE66_06550</name>
</gene>
<evidence type="ECO:0000256" key="2">
    <source>
        <dbReference type="ARBA" id="ARBA00022481"/>
    </source>
</evidence>
<dbReference type="InterPro" id="IPR012902">
    <property type="entry name" value="N_methyl_site"/>
</dbReference>
<accession>A0A437RKT0</accession>
<reference evidence="7 8" key="1">
    <citation type="submission" date="2019-01" db="EMBL/GenBank/DDBJ databases">
        <authorList>
            <person name="Chen W.-M."/>
        </authorList>
    </citation>
    <scope>NUCLEOTIDE SEQUENCE [LARGE SCALE GENOMIC DNA]</scope>
    <source>
        <strain evidence="7 8">KYPY4</strain>
    </source>
</reference>
<organism evidence="7 8">
    <name type="scientific">Rubrivivax rivuli</name>
    <dbReference type="NCBI Taxonomy" id="1862385"/>
    <lineage>
        <taxon>Bacteria</taxon>
        <taxon>Pseudomonadati</taxon>
        <taxon>Pseudomonadota</taxon>
        <taxon>Betaproteobacteria</taxon>
        <taxon>Burkholderiales</taxon>
        <taxon>Sphaerotilaceae</taxon>
        <taxon>Rubrivivax</taxon>
    </lineage>
</organism>
<dbReference type="GO" id="GO:0015628">
    <property type="term" value="P:protein secretion by the type II secretion system"/>
    <property type="evidence" value="ECO:0007669"/>
    <property type="project" value="InterPro"/>
</dbReference>
<keyword evidence="3 6" id="KW-0812">Transmembrane</keyword>
<dbReference type="SUPFAM" id="SSF54523">
    <property type="entry name" value="Pili subunits"/>
    <property type="match status" value="1"/>
</dbReference>
<dbReference type="InterPro" id="IPR045584">
    <property type="entry name" value="Pilin-like"/>
</dbReference>
<evidence type="ECO:0000256" key="5">
    <source>
        <dbReference type="ARBA" id="ARBA00023136"/>
    </source>
</evidence>
<protein>
    <submittedName>
        <fullName evidence="7">Type II secretion system protein GspH</fullName>
    </submittedName>
</protein>
<dbReference type="InterPro" id="IPR002416">
    <property type="entry name" value="T2SS_protein-GspH"/>
</dbReference>
<evidence type="ECO:0000313" key="7">
    <source>
        <dbReference type="EMBL" id="RVU47403.1"/>
    </source>
</evidence>
<dbReference type="GO" id="GO:0016020">
    <property type="term" value="C:membrane"/>
    <property type="evidence" value="ECO:0007669"/>
    <property type="project" value="UniProtKB-SubCell"/>
</dbReference>
<proteinExistence type="predicted"/>
<comment type="caution">
    <text evidence="7">The sequence shown here is derived from an EMBL/GenBank/DDBJ whole genome shotgun (WGS) entry which is preliminary data.</text>
</comment>
<sequence>MPTSVPGSSGPGRSAALRRARGRGFTLIELLVVIAIVAVSSGLIMLTLRDGQAAKLEEEGARLAALLEMARAEARVSGVAVRWVPKGEGNADPDPAVQFRFVGLSAAQAMPTRWLDPATRAEVVGAPQVLLGPEAILPPQRIVLRLEAQRLELASDGLGPFAVATAAGPQP</sequence>
<evidence type="ECO:0000313" key="8">
    <source>
        <dbReference type="Proteomes" id="UP000285575"/>
    </source>
</evidence>
<feature type="transmembrane region" description="Helical" evidence="6">
    <location>
        <begin position="27"/>
        <end position="48"/>
    </location>
</feature>
<dbReference type="OrthoDB" id="9154196at2"/>
<comment type="subcellular location">
    <subcellularLocation>
        <location evidence="1">Membrane</location>
        <topology evidence="1">Single-pass membrane protein</topology>
    </subcellularLocation>
</comment>
<keyword evidence="4 6" id="KW-1133">Transmembrane helix</keyword>
<evidence type="ECO:0000256" key="1">
    <source>
        <dbReference type="ARBA" id="ARBA00004167"/>
    </source>
</evidence>
<dbReference type="Pfam" id="PF07963">
    <property type="entry name" value="N_methyl"/>
    <property type="match status" value="1"/>
</dbReference>
<dbReference type="Proteomes" id="UP000285575">
    <property type="component" value="Unassembled WGS sequence"/>
</dbReference>
<dbReference type="Gene3D" id="3.30.700.10">
    <property type="entry name" value="Glycoprotein, Type 4 Pilin"/>
    <property type="match status" value="1"/>
</dbReference>
<dbReference type="AlphaFoldDB" id="A0A437RKT0"/>
<dbReference type="EMBL" id="SACR01000002">
    <property type="protein sequence ID" value="RVU47403.1"/>
    <property type="molecule type" value="Genomic_DNA"/>
</dbReference>
<dbReference type="PRINTS" id="PR00885">
    <property type="entry name" value="BCTERIALGSPH"/>
</dbReference>
<dbReference type="GO" id="GO:0015627">
    <property type="term" value="C:type II protein secretion system complex"/>
    <property type="evidence" value="ECO:0007669"/>
    <property type="project" value="InterPro"/>
</dbReference>
<keyword evidence="5 6" id="KW-0472">Membrane</keyword>
<dbReference type="RefSeq" id="WP_128227866.1">
    <property type="nucleotide sequence ID" value="NZ_SACR01000002.1"/>
</dbReference>